<proteinExistence type="predicted"/>
<keyword evidence="1" id="KW-1133">Transmembrane helix</keyword>
<keyword evidence="3" id="KW-1185">Reference proteome</keyword>
<evidence type="ECO:0000256" key="1">
    <source>
        <dbReference type="SAM" id="Phobius"/>
    </source>
</evidence>
<name>A0ABM7VH53_9BACT</name>
<gene>
    <name evidence="2" type="ORF">PEPS_25640</name>
</gene>
<feature type="transmembrane region" description="Helical" evidence="1">
    <location>
        <begin position="30"/>
        <end position="47"/>
    </location>
</feature>
<sequence length="338" mass="38173">MTGFSIYVSLALLVAYYASTKGRSGVKAFFLSFFLTPLIGLIVVSLLRESSIRKMQRTMEAQQRPAEEHLNDVSKKVQELKDLKKEDIISEEEYQNRISALRQAHENRKNAPVQTIVADQHAQEAKRGKIAGGIVAVALLFVFAYGSFTADEIADDFNITYTTNNNGNITTRTYSNRNAEPNPFGEFGEYRTINMEPVNADGMEARIVVDPLIGYDSLKATLFDAYQQCLAKAGRAGKVQVLAYADERNINNGFSYGRLRWQAGDEEPTYEIKDKVGRLTEADLPTAQEFDIYFIEMEMVNQSNDSYDTIEANIAKQYNVSADQIRDAFNKVEEFMKY</sequence>
<accession>A0ABM7VH53</accession>
<evidence type="ECO:0008006" key="4">
    <source>
        <dbReference type="Google" id="ProtNLM"/>
    </source>
</evidence>
<organism evidence="2 3">
    <name type="scientific">Persicobacter psychrovividus</name>
    <dbReference type="NCBI Taxonomy" id="387638"/>
    <lineage>
        <taxon>Bacteria</taxon>
        <taxon>Pseudomonadati</taxon>
        <taxon>Bacteroidota</taxon>
        <taxon>Cytophagia</taxon>
        <taxon>Cytophagales</taxon>
        <taxon>Persicobacteraceae</taxon>
        <taxon>Persicobacter</taxon>
    </lineage>
</organism>
<dbReference type="Proteomes" id="UP001354989">
    <property type="component" value="Chromosome"/>
</dbReference>
<dbReference type="RefSeq" id="WP_338397240.1">
    <property type="nucleotide sequence ID" value="NZ_AP025292.1"/>
</dbReference>
<feature type="transmembrane region" description="Helical" evidence="1">
    <location>
        <begin position="130"/>
        <end position="148"/>
    </location>
</feature>
<keyword evidence="1" id="KW-0472">Membrane</keyword>
<keyword evidence="1" id="KW-0812">Transmembrane</keyword>
<evidence type="ECO:0000313" key="2">
    <source>
        <dbReference type="EMBL" id="BDD00284.1"/>
    </source>
</evidence>
<dbReference type="EMBL" id="AP025292">
    <property type="protein sequence ID" value="BDD00284.1"/>
    <property type="molecule type" value="Genomic_DNA"/>
</dbReference>
<protein>
    <recommendedName>
        <fullName evidence="4">SHOCT domain-containing protein</fullName>
    </recommendedName>
</protein>
<reference evidence="2 3" key="1">
    <citation type="submission" date="2021-12" db="EMBL/GenBank/DDBJ databases">
        <title>Genome sequencing of bacteria with rrn-lacking chromosome and rrn-plasmid.</title>
        <authorList>
            <person name="Anda M."/>
            <person name="Iwasaki W."/>
        </authorList>
    </citation>
    <scope>NUCLEOTIDE SEQUENCE [LARGE SCALE GENOMIC DNA]</scope>
    <source>
        <strain evidence="2 3">NBRC 101262</strain>
    </source>
</reference>
<evidence type="ECO:0000313" key="3">
    <source>
        <dbReference type="Proteomes" id="UP001354989"/>
    </source>
</evidence>